<accession>A0AB34K6I4</accession>
<dbReference type="PROSITE" id="PS52035">
    <property type="entry name" value="PEPTIDASE_M14"/>
    <property type="match status" value="1"/>
</dbReference>
<evidence type="ECO:0000259" key="5">
    <source>
        <dbReference type="PROSITE" id="PS52035"/>
    </source>
</evidence>
<feature type="signal peptide" evidence="4">
    <location>
        <begin position="1"/>
        <end position="19"/>
    </location>
</feature>
<dbReference type="CDD" id="cd06234">
    <property type="entry name" value="M14_PaCCP-like"/>
    <property type="match status" value="1"/>
</dbReference>
<dbReference type="Gene3D" id="2.60.40.3120">
    <property type="match status" value="1"/>
</dbReference>
<evidence type="ECO:0000256" key="2">
    <source>
        <dbReference type="ARBA" id="ARBA00005988"/>
    </source>
</evidence>
<comment type="similarity">
    <text evidence="2 3">Belongs to the peptidase M14 family.</text>
</comment>
<dbReference type="Proteomes" id="UP001515480">
    <property type="component" value="Unassembled WGS sequence"/>
</dbReference>
<reference evidence="6 7" key="1">
    <citation type="journal article" date="2024" name="Science">
        <title>Giant polyketide synthase enzymes in the biosynthesis of giant marine polyether toxins.</title>
        <authorList>
            <person name="Fallon T.R."/>
            <person name="Shende V.V."/>
            <person name="Wierzbicki I.H."/>
            <person name="Pendleton A.L."/>
            <person name="Watervoot N.F."/>
            <person name="Auber R.P."/>
            <person name="Gonzalez D.J."/>
            <person name="Wisecaver J.H."/>
            <person name="Moore B.S."/>
        </authorList>
    </citation>
    <scope>NUCLEOTIDE SEQUENCE [LARGE SCALE GENOMIC DNA]</scope>
    <source>
        <strain evidence="6 7">12B1</strain>
    </source>
</reference>
<dbReference type="GO" id="GO:0006508">
    <property type="term" value="P:proteolysis"/>
    <property type="evidence" value="ECO:0007669"/>
    <property type="project" value="InterPro"/>
</dbReference>
<dbReference type="Gene3D" id="3.40.630.10">
    <property type="entry name" value="Zn peptidases"/>
    <property type="match status" value="1"/>
</dbReference>
<comment type="caution">
    <text evidence="6">The sequence shown here is derived from an EMBL/GenBank/DDBJ whole genome shotgun (WGS) entry which is preliminary data.</text>
</comment>
<gene>
    <name evidence="6" type="ORF">AB1Y20_009936</name>
</gene>
<dbReference type="PANTHER" id="PTHR12756">
    <property type="entry name" value="CYTOSOLIC CARBOXYPEPTIDASE"/>
    <property type="match status" value="1"/>
</dbReference>
<evidence type="ECO:0000313" key="7">
    <source>
        <dbReference type="Proteomes" id="UP001515480"/>
    </source>
</evidence>
<protein>
    <recommendedName>
        <fullName evidence="5">Peptidase M14 domain-containing protein</fullName>
    </recommendedName>
</protein>
<evidence type="ECO:0000313" key="6">
    <source>
        <dbReference type="EMBL" id="KAL1528596.1"/>
    </source>
</evidence>
<keyword evidence="4" id="KW-0732">Signal</keyword>
<dbReference type="InterPro" id="IPR050821">
    <property type="entry name" value="Cytosolic_carboxypeptidase"/>
</dbReference>
<evidence type="ECO:0000256" key="4">
    <source>
        <dbReference type="SAM" id="SignalP"/>
    </source>
</evidence>
<dbReference type="GO" id="GO:0008270">
    <property type="term" value="F:zinc ion binding"/>
    <property type="evidence" value="ECO:0007669"/>
    <property type="project" value="InterPro"/>
</dbReference>
<feature type="active site" description="Proton donor/acceptor" evidence="3">
    <location>
        <position position="387"/>
    </location>
</feature>
<feature type="domain" description="Peptidase M14" evidence="5">
    <location>
        <begin position="151"/>
        <end position="422"/>
    </location>
</feature>
<dbReference type="PANTHER" id="PTHR12756:SF11">
    <property type="entry name" value="CYTOSOLIC CARBOXYPEPTIDASE 1"/>
    <property type="match status" value="1"/>
</dbReference>
<evidence type="ECO:0000256" key="3">
    <source>
        <dbReference type="PROSITE-ProRule" id="PRU01379"/>
    </source>
</evidence>
<sequence>MLLLSRSLLSRSLLAASLARLPIRAAHTMSVSISSAFDGGNIEFVGQDAQVVQLRIRPDPYTELEKKQHMQWFAFRATLDHAADITYEIGNADKASYPNAWPGSQVVASTDRKNWQRVSSTRYDKESGKLSWEWTHTGTTVDRSVFFAYFDLYSYERHLDLVARCATASNAPNLKVGSLGQTLDGREIDVISVGTGSLQAWVIHRQHPGESQAAFYAEGLLVRLLGLDSQGVVDGLVSKLLLDYTFHVVPCMNPDGAVRGYLRVNAAGANLNREWANTGEYVAPTIVRSPEVFHTLAAMERTGVDAFVDVHGDEGLPFTFFSGSEGLNVWGTRLERLHGAFMGAYSRANPDMQPKFGYAATPKGEANLAICSNLVGERFNCLAGTLEMPFKDNAGNPAALSSFNGHRCARLGASLLDALSYVAPQLRGVEEPTFALPDDVYVLPVEEKAEVDAFLAANPKKMACRQ</sequence>
<evidence type="ECO:0000256" key="1">
    <source>
        <dbReference type="ARBA" id="ARBA00001947"/>
    </source>
</evidence>
<dbReference type="GO" id="GO:0004181">
    <property type="term" value="F:metallocarboxypeptidase activity"/>
    <property type="evidence" value="ECO:0007669"/>
    <property type="project" value="InterPro"/>
</dbReference>
<dbReference type="InterPro" id="IPR000834">
    <property type="entry name" value="Peptidase_M14"/>
</dbReference>
<organism evidence="6 7">
    <name type="scientific">Prymnesium parvum</name>
    <name type="common">Toxic golden alga</name>
    <dbReference type="NCBI Taxonomy" id="97485"/>
    <lineage>
        <taxon>Eukaryota</taxon>
        <taxon>Haptista</taxon>
        <taxon>Haptophyta</taxon>
        <taxon>Prymnesiophyceae</taxon>
        <taxon>Prymnesiales</taxon>
        <taxon>Prymnesiaceae</taxon>
        <taxon>Prymnesium</taxon>
    </lineage>
</organism>
<keyword evidence="7" id="KW-1185">Reference proteome</keyword>
<dbReference type="SUPFAM" id="SSF53187">
    <property type="entry name" value="Zn-dependent exopeptidases"/>
    <property type="match status" value="1"/>
</dbReference>
<dbReference type="Pfam" id="PF18027">
    <property type="entry name" value="Pepdidase_M14_N"/>
    <property type="match status" value="1"/>
</dbReference>
<dbReference type="Pfam" id="PF00246">
    <property type="entry name" value="Peptidase_M14"/>
    <property type="match status" value="1"/>
</dbReference>
<comment type="cofactor">
    <cofactor evidence="1">
        <name>Zn(2+)</name>
        <dbReference type="ChEBI" id="CHEBI:29105"/>
    </cofactor>
</comment>
<proteinExistence type="inferred from homology"/>
<dbReference type="EMBL" id="JBGBPQ010000002">
    <property type="protein sequence ID" value="KAL1528596.1"/>
    <property type="molecule type" value="Genomic_DNA"/>
</dbReference>
<dbReference type="InterPro" id="IPR040626">
    <property type="entry name" value="Pepdidase_M14_N"/>
</dbReference>
<name>A0AB34K6I4_PRYPA</name>
<feature type="chain" id="PRO_5044214921" description="Peptidase M14 domain-containing protein" evidence="4">
    <location>
        <begin position="20"/>
        <end position="466"/>
    </location>
</feature>
<dbReference type="AlphaFoldDB" id="A0AB34K6I4"/>